<reference evidence="1" key="1">
    <citation type="submission" date="2024-04" db="EMBL/GenBank/DDBJ databases">
        <authorList>
            <person name="Jaglan A.B."/>
            <person name="Vashisth M."/>
            <person name="Anand T."/>
            <person name="Virmani N."/>
            <person name="Bera B."/>
            <person name="Vaid R."/>
        </authorList>
    </citation>
    <scope>NUCLEOTIDE SEQUENCE</scope>
</reference>
<protein>
    <recommendedName>
        <fullName evidence="2">Terminase small subunit</fullName>
    </recommendedName>
</protein>
<evidence type="ECO:0008006" key="2">
    <source>
        <dbReference type="Google" id="ProtNLM"/>
    </source>
</evidence>
<name>A0AAU7PI28_9CAUD</name>
<accession>A0AAU7PI28</accession>
<organism evidence="1">
    <name type="scientific">Salmonella phage SalP219</name>
    <dbReference type="NCBI Taxonomy" id="3158864"/>
    <lineage>
        <taxon>Viruses</taxon>
        <taxon>Duplodnaviria</taxon>
        <taxon>Heunggongvirae</taxon>
        <taxon>Uroviricota</taxon>
        <taxon>Caudoviricetes</taxon>
        <taxon>Vequintavirinae</taxon>
        <taxon>Seunavirus</taxon>
    </lineage>
</organism>
<proteinExistence type="predicted"/>
<evidence type="ECO:0000313" key="1">
    <source>
        <dbReference type="EMBL" id="XBS49795.1"/>
    </source>
</evidence>
<sequence length="141" mass="16046">MTDIINDENLYAPKSELETIMLNDHEQLARDFVGLVFPRLINQFTEQAQFQIEAMKQIKAGARKGKDFAMEKELNAAQLKLKKVLSEEVMQKVMDSMVQLLKEALTPHELAYAIYQERITIKISGIAAQLETAFEEALGED</sequence>
<dbReference type="EMBL" id="PP595732">
    <property type="protein sequence ID" value="XBS49795.1"/>
    <property type="molecule type" value="Genomic_DNA"/>
</dbReference>